<dbReference type="SUPFAM" id="SSF53098">
    <property type="entry name" value="Ribonuclease H-like"/>
    <property type="match status" value="1"/>
</dbReference>
<evidence type="ECO:0000313" key="2">
    <source>
        <dbReference type="EMBL" id="SBV51261.1"/>
    </source>
</evidence>
<sequence>MRVRYGFGWIFVLLRRQGWKANHKRVHRLYCQAGLNQSRKRPRSRKAAAHRLERTVLTGPNHVWSMDFVADALFDGRRFRALTIVDNFSKERLRHQRDLLQRIQTDNGSEFISMVMDRWAYDNGVTMQYPAPANRPTLLSSNRSLAVFGMRASTRTGSCRLPTPVRSSKTGGSMTLISGRTPRPAMSRRPSLSPDSPAHPKPNFPVLLGPDVGRRSISTRRATDRLGRIGAPAASEYSINSRTCTAMTPDTLPTPSTSD</sequence>
<dbReference type="InterPro" id="IPR036397">
    <property type="entry name" value="RNaseH_sf"/>
</dbReference>
<dbReference type="InterPro" id="IPR012337">
    <property type="entry name" value="RNaseH-like_sf"/>
</dbReference>
<dbReference type="STRING" id="56449.XBLMG947_2048"/>
<name>A0A1C3NLM2_9XANT</name>
<proteinExistence type="predicted"/>
<dbReference type="Proteomes" id="UP000092503">
    <property type="component" value="Unassembled WGS sequence"/>
</dbReference>
<accession>A0A1C3NLM2</accession>
<dbReference type="Gene3D" id="3.30.420.10">
    <property type="entry name" value="Ribonuclease H-like superfamily/Ribonuclease H"/>
    <property type="match status" value="1"/>
</dbReference>
<organism evidence="2 3">
    <name type="scientific">Xanthomonas bromi</name>
    <dbReference type="NCBI Taxonomy" id="56449"/>
    <lineage>
        <taxon>Bacteria</taxon>
        <taxon>Pseudomonadati</taxon>
        <taxon>Pseudomonadota</taxon>
        <taxon>Gammaproteobacteria</taxon>
        <taxon>Lysobacterales</taxon>
        <taxon>Lysobacteraceae</taxon>
        <taxon>Xanthomonas</taxon>
    </lineage>
</organism>
<evidence type="ECO:0000256" key="1">
    <source>
        <dbReference type="SAM" id="MobiDB-lite"/>
    </source>
</evidence>
<protein>
    <submittedName>
        <fullName evidence="2">ISxcC1 transposase</fullName>
    </submittedName>
</protein>
<dbReference type="PANTHER" id="PTHR47515:SF1">
    <property type="entry name" value="BLR2054 PROTEIN"/>
    <property type="match status" value="1"/>
</dbReference>
<reference evidence="2 3" key="1">
    <citation type="submission" date="2016-06" db="EMBL/GenBank/DDBJ databases">
        <authorList>
            <person name="Kjaerup R.B."/>
            <person name="Dalgaard T.S."/>
            <person name="Juul-Madsen H.R."/>
        </authorList>
    </citation>
    <scope>NUCLEOTIDE SEQUENCE [LARGE SCALE GENOMIC DNA]</scope>
    <source>
        <strain evidence="2">LMG947</strain>
    </source>
</reference>
<dbReference type="PANTHER" id="PTHR47515">
    <property type="entry name" value="LOW CALCIUM RESPONSE LOCUS PROTEIN T"/>
    <property type="match status" value="1"/>
</dbReference>
<feature type="region of interest" description="Disordered" evidence="1">
    <location>
        <begin position="157"/>
        <end position="212"/>
    </location>
</feature>
<evidence type="ECO:0000313" key="3">
    <source>
        <dbReference type="Proteomes" id="UP000092503"/>
    </source>
</evidence>
<feature type="compositionally biased region" description="Polar residues" evidence="1">
    <location>
        <begin position="165"/>
        <end position="178"/>
    </location>
</feature>
<dbReference type="AlphaFoldDB" id="A0A1C3NLM2"/>
<gene>
    <name evidence="2" type="ORF">XBLMG947_2048</name>
</gene>
<dbReference type="EMBL" id="FLTX01000032">
    <property type="protein sequence ID" value="SBV51261.1"/>
    <property type="molecule type" value="Genomic_DNA"/>
</dbReference>
<dbReference type="GO" id="GO:0003676">
    <property type="term" value="F:nucleic acid binding"/>
    <property type="evidence" value="ECO:0007669"/>
    <property type="project" value="InterPro"/>
</dbReference>